<sequence length="114" mass="13214">MNWVLIGASRETEEEDADVSKSLPNSAILNRSRRIECRSTGRHLPYRNRCRFLMKSYGFRLKDMTEEMRVVDPIERDEFQESCCTTAGLPQYGQLGHGSDMEVRNLQSQVEKVK</sequence>
<dbReference type="AlphaFoldDB" id="A0A251UPW5"/>
<keyword evidence="2" id="KW-1185">Reference proteome</keyword>
<evidence type="ECO:0000313" key="1">
    <source>
        <dbReference type="EMBL" id="OTG24371.1"/>
    </source>
</evidence>
<accession>A0A251UPW5</accession>
<proteinExistence type="predicted"/>
<reference evidence="2" key="1">
    <citation type="journal article" date="2017" name="Nature">
        <title>The sunflower genome provides insights into oil metabolism, flowering and Asterid evolution.</title>
        <authorList>
            <person name="Badouin H."/>
            <person name="Gouzy J."/>
            <person name="Grassa C.J."/>
            <person name="Murat F."/>
            <person name="Staton S.E."/>
            <person name="Cottret L."/>
            <person name="Lelandais-Briere C."/>
            <person name="Owens G.L."/>
            <person name="Carrere S."/>
            <person name="Mayjonade B."/>
            <person name="Legrand L."/>
            <person name="Gill N."/>
            <person name="Kane N.C."/>
            <person name="Bowers J.E."/>
            <person name="Hubner S."/>
            <person name="Bellec A."/>
            <person name="Berard A."/>
            <person name="Berges H."/>
            <person name="Blanchet N."/>
            <person name="Boniface M.C."/>
            <person name="Brunel D."/>
            <person name="Catrice O."/>
            <person name="Chaidir N."/>
            <person name="Claudel C."/>
            <person name="Donnadieu C."/>
            <person name="Faraut T."/>
            <person name="Fievet G."/>
            <person name="Helmstetter N."/>
            <person name="King M."/>
            <person name="Knapp S.J."/>
            <person name="Lai Z."/>
            <person name="Le Paslier M.C."/>
            <person name="Lippi Y."/>
            <person name="Lorenzon L."/>
            <person name="Mandel J.R."/>
            <person name="Marage G."/>
            <person name="Marchand G."/>
            <person name="Marquand E."/>
            <person name="Bret-Mestries E."/>
            <person name="Morien E."/>
            <person name="Nambeesan S."/>
            <person name="Nguyen T."/>
            <person name="Pegot-Espagnet P."/>
            <person name="Pouilly N."/>
            <person name="Raftis F."/>
            <person name="Sallet E."/>
            <person name="Schiex T."/>
            <person name="Thomas J."/>
            <person name="Vandecasteele C."/>
            <person name="Vares D."/>
            <person name="Vear F."/>
            <person name="Vautrin S."/>
            <person name="Crespi M."/>
            <person name="Mangin B."/>
            <person name="Burke J.M."/>
            <person name="Salse J."/>
            <person name="Munos S."/>
            <person name="Vincourt P."/>
            <person name="Rieseberg L.H."/>
            <person name="Langlade N.B."/>
        </authorList>
    </citation>
    <scope>NUCLEOTIDE SEQUENCE [LARGE SCALE GENOMIC DNA]</scope>
    <source>
        <strain evidence="2">cv. SF193</strain>
    </source>
</reference>
<organism evidence="1 2">
    <name type="scientific">Helianthus annuus</name>
    <name type="common">Common sunflower</name>
    <dbReference type="NCBI Taxonomy" id="4232"/>
    <lineage>
        <taxon>Eukaryota</taxon>
        <taxon>Viridiplantae</taxon>
        <taxon>Streptophyta</taxon>
        <taxon>Embryophyta</taxon>
        <taxon>Tracheophyta</taxon>
        <taxon>Spermatophyta</taxon>
        <taxon>Magnoliopsida</taxon>
        <taxon>eudicotyledons</taxon>
        <taxon>Gunneridae</taxon>
        <taxon>Pentapetalae</taxon>
        <taxon>asterids</taxon>
        <taxon>campanulids</taxon>
        <taxon>Asterales</taxon>
        <taxon>Asteraceae</taxon>
        <taxon>Asteroideae</taxon>
        <taxon>Heliantheae alliance</taxon>
        <taxon>Heliantheae</taxon>
        <taxon>Helianthus</taxon>
    </lineage>
</organism>
<gene>
    <name evidence="1" type="ORF">HannXRQ_Chr05g0135971</name>
</gene>
<protein>
    <submittedName>
        <fullName evidence="1">Uncharacterized protein</fullName>
    </submittedName>
</protein>
<evidence type="ECO:0000313" key="2">
    <source>
        <dbReference type="Proteomes" id="UP000215914"/>
    </source>
</evidence>
<dbReference type="InParanoid" id="A0A251UPW5"/>
<dbReference type="EMBL" id="CM007894">
    <property type="protein sequence ID" value="OTG24371.1"/>
    <property type="molecule type" value="Genomic_DNA"/>
</dbReference>
<dbReference type="Proteomes" id="UP000215914">
    <property type="component" value="Chromosome 5"/>
</dbReference>
<name>A0A251UPW5_HELAN</name>